<dbReference type="KEGG" id="arep:ID810_11700"/>
<keyword evidence="2" id="KW-1185">Reference proteome</keyword>
<dbReference type="InterPro" id="IPR027417">
    <property type="entry name" value="P-loop_NTPase"/>
</dbReference>
<dbReference type="AlphaFoldDB" id="A0A7T0LKY6"/>
<name>A0A7T0LKY6_9ACTO</name>
<sequence length="287" mass="31241">MSRHALRHRPTRRLLDATCLLLTGAATSRAQTQDLGLRLRRVLPLACRSLIIPSVPRVGTSTLSIQLAALLTRTRGLPGLLLDASENPYDPSTPTWSARPGARPPTTAAQAHALVGITDDNLLGRLRLPAWRDERPPQWDDVRTHLFRFHDTVLTEAALMHDAHLLASAHHVHSVVLVSRATRADVEATRRRIAALAAPLAQVPRRPRLLHAVVATEPGSVLIPRLRKHETLIPFDSVLARTTATRTPAPGFIERPTGLALTRLAADIVDAVDVVEAVDAARPQGNS</sequence>
<organism evidence="1 2">
    <name type="scientific">Actinomyces respiraculi</name>
    <dbReference type="NCBI Taxonomy" id="2744574"/>
    <lineage>
        <taxon>Bacteria</taxon>
        <taxon>Bacillati</taxon>
        <taxon>Actinomycetota</taxon>
        <taxon>Actinomycetes</taxon>
        <taxon>Actinomycetales</taxon>
        <taxon>Actinomycetaceae</taxon>
        <taxon>Actinomyces</taxon>
    </lineage>
</organism>
<accession>A0A7T0LKY6</accession>
<evidence type="ECO:0008006" key="3">
    <source>
        <dbReference type="Google" id="ProtNLM"/>
    </source>
</evidence>
<dbReference type="EMBL" id="CP063989">
    <property type="protein sequence ID" value="QPL05351.1"/>
    <property type="molecule type" value="Genomic_DNA"/>
</dbReference>
<gene>
    <name evidence="1" type="ORF">ID810_11700</name>
</gene>
<dbReference type="SUPFAM" id="SSF52540">
    <property type="entry name" value="P-loop containing nucleoside triphosphate hydrolases"/>
    <property type="match status" value="1"/>
</dbReference>
<protein>
    <recommendedName>
        <fullName evidence="3">MinD-like ATPase involved in chromosome partitioning or flagellar assembly</fullName>
    </recommendedName>
</protein>
<dbReference type="Gene3D" id="3.40.50.300">
    <property type="entry name" value="P-loop containing nucleotide triphosphate hydrolases"/>
    <property type="match status" value="1"/>
</dbReference>
<evidence type="ECO:0000313" key="1">
    <source>
        <dbReference type="EMBL" id="QPL05351.1"/>
    </source>
</evidence>
<proteinExistence type="predicted"/>
<reference evidence="1 2" key="1">
    <citation type="submission" date="2020-11" db="EMBL/GenBank/DDBJ databases">
        <title>Actinomyces sp. ZJ750.</title>
        <authorList>
            <person name="Zhou J."/>
        </authorList>
    </citation>
    <scope>NUCLEOTIDE SEQUENCE [LARGE SCALE GENOMIC DNA]</scope>
    <source>
        <strain evidence="1 2">ZJ750</strain>
    </source>
</reference>
<evidence type="ECO:0000313" key="2">
    <source>
        <dbReference type="Proteomes" id="UP000594637"/>
    </source>
</evidence>
<dbReference type="Proteomes" id="UP000594637">
    <property type="component" value="Chromosome"/>
</dbReference>
<dbReference type="RefSeq" id="WP_166858198.1">
    <property type="nucleotide sequence ID" value="NZ_CP063989.1"/>
</dbReference>